<keyword evidence="2" id="KW-0813">Transport</keyword>
<dbReference type="CDD" id="cd13292">
    <property type="entry name" value="PH_Osh1p_Osh2p_yeast"/>
    <property type="match status" value="1"/>
</dbReference>
<dbReference type="InterPro" id="IPR002110">
    <property type="entry name" value="Ankyrin_rpt"/>
</dbReference>
<comment type="similarity">
    <text evidence="1 9">Belongs to the OSBP family.</text>
</comment>
<dbReference type="InterPro" id="IPR000648">
    <property type="entry name" value="Oxysterol-bd"/>
</dbReference>
<feature type="region of interest" description="Disordered" evidence="10">
    <location>
        <begin position="240"/>
        <end position="267"/>
    </location>
</feature>
<dbReference type="STRING" id="1160509.A0A3N4I584"/>
<dbReference type="InterPro" id="IPR037239">
    <property type="entry name" value="OSBP_sf"/>
</dbReference>
<dbReference type="Gene3D" id="2.30.29.30">
    <property type="entry name" value="Pleckstrin-homology domain (PH domain)/Phosphotyrosine-binding domain (PTB)"/>
    <property type="match status" value="1"/>
</dbReference>
<feature type="region of interest" description="Disordered" evidence="10">
    <location>
        <begin position="1"/>
        <end position="58"/>
    </location>
</feature>
<dbReference type="GO" id="GO:0006897">
    <property type="term" value="P:endocytosis"/>
    <property type="evidence" value="ECO:0007669"/>
    <property type="project" value="TreeGrafter"/>
</dbReference>
<evidence type="ECO:0000256" key="4">
    <source>
        <dbReference type="ARBA" id="ARBA00022737"/>
    </source>
</evidence>
<keyword evidence="4" id="KW-0677">Repeat</keyword>
<dbReference type="GO" id="GO:0034727">
    <property type="term" value="P:piecemeal microautophagy of the nucleus"/>
    <property type="evidence" value="ECO:0007669"/>
    <property type="project" value="TreeGrafter"/>
</dbReference>
<dbReference type="PROSITE" id="PS50297">
    <property type="entry name" value="ANK_REP_REGION"/>
    <property type="match status" value="2"/>
</dbReference>
<dbReference type="SUPFAM" id="SSF50729">
    <property type="entry name" value="PH domain-like"/>
    <property type="match status" value="1"/>
</dbReference>
<keyword evidence="5 8" id="KW-0040">ANK repeat</keyword>
<evidence type="ECO:0000256" key="5">
    <source>
        <dbReference type="ARBA" id="ARBA00023043"/>
    </source>
</evidence>
<dbReference type="Gene3D" id="2.40.160.120">
    <property type="match status" value="1"/>
</dbReference>
<feature type="region of interest" description="Disordered" evidence="10">
    <location>
        <begin position="697"/>
        <end position="725"/>
    </location>
</feature>
<keyword evidence="7" id="KW-0446">Lipid-binding</keyword>
<feature type="compositionally biased region" description="Basic and acidic residues" evidence="10">
    <location>
        <begin position="555"/>
        <end position="565"/>
    </location>
</feature>
<evidence type="ECO:0000313" key="12">
    <source>
        <dbReference type="EMBL" id="RPA79341.1"/>
    </source>
</evidence>
<gene>
    <name evidence="12" type="ORF">BJ508DRAFT_142328</name>
</gene>
<dbReference type="Proteomes" id="UP000275078">
    <property type="component" value="Unassembled WGS sequence"/>
</dbReference>
<protein>
    <recommendedName>
        <fullName evidence="11">PH domain-containing protein</fullName>
    </recommendedName>
</protein>
<dbReference type="OrthoDB" id="1854502at2759"/>
<keyword evidence="3" id="KW-0597">Phosphoprotein</keyword>
<dbReference type="GO" id="GO:0030011">
    <property type="term" value="P:maintenance of cell polarity"/>
    <property type="evidence" value="ECO:0007669"/>
    <property type="project" value="TreeGrafter"/>
</dbReference>
<dbReference type="Pfam" id="PF00169">
    <property type="entry name" value="PH"/>
    <property type="match status" value="1"/>
</dbReference>
<evidence type="ECO:0000256" key="9">
    <source>
        <dbReference type="RuleBase" id="RU003844"/>
    </source>
</evidence>
<dbReference type="GO" id="GO:0005829">
    <property type="term" value="C:cytosol"/>
    <property type="evidence" value="ECO:0007669"/>
    <property type="project" value="TreeGrafter"/>
</dbReference>
<sequence length="1225" mass="137051">MAAPPRDSIQLNRSDADSSSGSVVSSSDKRGSSIPGGSNLSLTRELSPLAVPPPADPKATVEQTVMQFRLFESLRTGDTAFITKALHSPNPPSNILHLAVQCATPQVLEFILSSTSSDPANKPESNQPFLDINTRDGAAGNTPLHLAAHLGRTEMVTILLAQPAINDTLPNYQNRLPLDLARTPAIHEKLQIARSVFIEETTDLLLQYIDSHDYDRIEALLNNERVRGALDLNTIEVSVTDGPPKSSGSGVTSKLHRHSHKNSITNDEYSGSTLLHEAARKKDTRLIQLLLYHGADPFRRDKRGKLPQDVTKDETTRGMLKRSPARVAAERGIEERVVLGGSQSLFPVPVARPGSMASSVGSAAALQQTKESREMKGYLKKWTNYTGGWKLRWFVLEDGVMSYYKNQEDVASACRGAINMRIAQLHMDPQDKTKFDIIGKSSIKYHLKANHVVEAKRWYWTLNNAIQWSKDEARSEETRKREENERHNKLKEQTKSATHLEASPPDGLAPGNSKSRSAASLATAPSDAGNDSDFYEVSVGGNITQASLRDEDDSDSRSTDSDEQHPPTADALLLSANSAQLQLDLLSQLSLALQFSRQNTPEIPLSDPSLTEIIESYDTAVLSLKQLVGDVVKISRDRDSYWKRCLDREVGVRRLWEENLSRLAHEQERLEGELGGQRERRRKTKRALKVALGQSQILSPHAEGQAEDEQEVPGEDGRPALVPRKSFAEQQIERELLADSESDEEDEFFDAIESGEVEVERELPRSPAVVTPKVERGEFHEVPQAQVQEVPVVGVVAEDGQNLPVEEQPPVGKVVEEQEETSTEVALAKSFTGYEKPPRTRLSKDSDDRPKVGLWGILKSMIGKDMTKMTLPVSFNECTSLLQRVAEDMEYTELLDQAVTRATPDERLVYVAAFAASEYASTLNRVAKPFNPLLGETYEYCSPQKGYRFMSEQVSHHPPIGAAYAEAERWTYWGESAVKSKFYGKSFDINPLGTWFLRLRPVSGGEELYTWKKVNTQVVGIITGSPAIDNYGLMEIRNHTTGDVATLDFKPRGWAASSYYQVKGKVCDASGFQKWSIGGRWNDKIYARHTPGSDADVGEKDKSAFLVWEVNPRPPAPFNLTRFAIGLNELKPELKQVLPPTDTRLRPDQRAMEEGEYDFAADEKHRLEEKQRAKRREREQAGEVYRPRWFTKEVDPVTGEEYWKPDLTYWRMRSEGRWEGVPDIF</sequence>
<dbReference type="PANTHER" id="PTHR10972:SF205">
    <property type="entry name" value="OXYSTEROL-BINDING PROTEIN 1"/>
    <property type="match status" value="1"/>
</dbReference>
<dbReference type="PROSITE" id="PS50003">
    <property type="entry name" value="PH_DOMAIN"/>
    <property type="match status" value="1"/>
</dbReference>
<dbReference type="InterPro" id="IPR036770">
    <property type="entry name" value="Ankyrin_rpt-contain_sf"/>
</dbReference>
<dbReference type="Pfam" id="PF01237">
    <property type="entry name" value="Oxysterol_BP"/>
    <property type="match status" value="1"/>
</dbReference>
<dbReference type="GO" id="GO:0032934">
    <property type="term" value="F:sterol binding"/>
    <property type="evidence" value="ECO:0007669"/>
    <property type="project" value="TreeGrafter"/>
</dbReference>
<feature type="compositionally biased region" description="Low complexity" evidence="10">
    <location>
        <begin position="17"/>
        <end position="26"/>
    </location>
</feature>
<keyword evidence="6" id="KW-0445">Lipid transport</keyword>
<dbReference type="SUPFAM" id="SSF48403">
    <property type="entry name" value="Ankyrin repeat"/>
    <property type="match status" value="1"/>
</dbReference>
<evidence type="ECO:0000256" key="6">
    <source>
        <dbReference type="ARBA" id="ARBA00023055"/>
    </source>
</evidence>
<feature type="compositionally biased region" description="Basic and acidic residues" evidence="10">
    <location>
        <begin position="471"/>
        <end position="494"/>
    </location>
</feature>
<evidence type="ECO:0000256" key="2">
    <source>
        <dbReference type="ARBA" id="ARBA00022448"/>
    </source>
</evidence>
<feature type="repeat" description="ANK" evidence="8">
    <location>
        <begin position="270"/>
        <end position="302"/>
    </location>
</feature>
<dbReference type="InterPro" id="IPR011993">
    <property type="entry name" value="PH-like_dom_sf"/>
</dbReference>
<dbReference type="SMART" id="SM00233">
    <property type="entry name" value="PH"/>
    <property type="match status" value="1"/>
</dbReference>
<dbReference type="PROSITE" id="PS50088">
    <property type="entry name" value="ANK_REPEAT"/>
    <property type="match status" value="2"/>
</dbReference>
<dbReference type="FunFam" id="2.30.29.30:FF:000061">
    <property type="entry name" value="Oxysterol binding protein 1"/>
    <property type="match status" value="1"/>
</dbReference>
<dbReference type="SUPFAM" id="SSF144000">
    <property type="entry name" value="Oxysterol-binding protein-like"/>
    <property type="match status" value="1"/>
</dbReference>
<dbReference type="PROSITE" id="PS01013">
    <property type="entry name" value="OSBP"/>
    <property type="match status" value="1"/>
</dbReference>
<feature type="domain" description="PH" evidence="11">
    <location>
        <begin position="372"/>
        <end position="467"/>
    </location>
</feature>
<dbReference type="InterPro" id="IPR001849">
    <property type="entry name" value="PH_domain"/>
</dbReference>
<dbReference type="GO" id="GO:0005886">
    <property type="term" value="C:plasma membrane"/>
    <property type="evidence" value="ECO:0007669"/>
    <property type="project" value="TreeGrafter"/>
</dbReference>
<organism evidence="12 13">
    <name type="scientific">Ascobolus immersus RN42</name>
    <dbReference type="NCBI Taxonomy" id="1160509"/>
    <lineage>
        <taxon>Eukaryota</taxon>
        <taxon>Fungi</taxon>
        <taxon>Dikarya</taxon>
        <taxon>Ascomycota</taxon>
        <taxon>Pezizomycotina</taxon>
        <taxon>Pezizomycetes</taxon>
        <taxon>Pezizales</taxon>
        <taxon>Ascobolaceae</taxon>
        <taxon>Ascobolus</taxon>
    </lineage>
</organism>
<dbReference type="PRINTS" id="PR01415">
    <property type="entry name" value="ANKYRIN"/>
</dbReference>
<proteinExistence type="inferred from homology"/>
<dbReference type="GO" id="GO:0006887">
    <property type="term" value="P:exocytosis"/>
    <property type="evidence" value="ECO:0007669"/>
    <property type="project" value="TreeGrafter"/>
</dbReference>
<dbReference type="AlphaFoldDB" id="A0A3N4I584"/>
<evidence type="ECO:0000256" key="7">
    <source>
        <dbReference type="ARBA" id="ARBA00023121"/>
    </source>
</evidence>
<evidence type="ECO:0000259" key="11">
    <source>
        <dbReference type="PROSITE" id="PS50003"/>
    </source>
</evidence>
<feature type="compositionally biased region" description="Acidic residues" evidence="10">
    <location>
        <begin position="705"/>
        <end position="714"/>
    </location>
</feature>
<dbReference type="PANTHER" id="PTHR10972">
    <property type="entry name" value="OXYSTEROL-BINDING PROTEIN-RELATED"/>
    <property type="match status" value="1"/>
</dbReference>
<feature type="compositionally biased region" description="Basic and acidic residues" evidence="10">
    <location>
        <begin position="1163"/>
        <end position="1181"/>
    </location>
</feature>
<evidence type="ECO:0000313" key="13">
    <source>
        <dbReference type="Proteomes" id="UP000275078"/>
    </source>
</evidence>
<evidence type="ECO:0000256" key="10">
    <source>
        <dbReference type="SAM" id="MobiDB-lite"/>
    </source>
</evidence>
<feature type="compositionally biased region" description="Polar residues" evidence="10">
    <location>
        <begin position="35"/>
        <end position="44"/>
    </location>
</feature>
<dbReference type="EMBL" id="ML119700">
    <property type="protein sequence ID" value="RPA79341.1"/>
    <property type="molecule type" value="Genomic_DNA"/>
</dbReference>
<evidence type="ECO:0000256" key="1">
    <source>
        <dbReference type="ARBA" id="ARBA00008842"/>
    </source>
</evidence>
<dbReference type="GO" id="GO:0097038">
    <property type="term" value="C:perinuclear endoplasmic reticulum"/>
    <property type="evidence" value="ECO:0007669"/>
    <property type="project" value="TreeGrafter"/>
</dbReference>
<name>A0A3N4I584_ASCIM</name>
<dbReference type="SMART" id="SM00248">
    <property type="entry name" value="ANK"/>
    <property type="match status" value="3"/>
</dbReference>
<dbReference type="Gene3D" id="1.25.40.20">
    <property type="entry name" value="Ankyrin repeat-containing domain"/>
    <property type="match status" value="2"/>
</dbReference>
<dbReference type="GO" id="GO:0120009">
    <property type="term" value="P:intermembrane lipid transfer"/>
    <property type="evidence" value="ECO:0007669"/>
    <property type="project" value="UniProtKB-ARBA"/>
</dbReference>
<evidence type="ECO:0000256" key="8">
    <source>
        <dbReference type="PROSITE-ProRule" id="PRU00023"/>
    </source>
</evidence>
<dbReference type="Pfam" id="PF00023">
    <property type="entry name" value="Ank"/>
    <property type="match status" value="2"/>
</dbReference>
<accession>A0A3N4I584</accession>
<feature type="region of interest" description="Disordered" evidence="10">
    <location>
        <begin position="471"/>
        <end position="568"/>
    </location>
</feature>
<dbReference type="FunFam" id="2.40.160.120:FF:000001">
    <property type="entry name" value="Oxysterol-binding protein"/>
    <property type="match status" value="1"/>
</dbReference>
<reference evidence="12 13" key="1">
    <citation type="journal article" date="2018" name="Nat. Ecol. Evol.">
        <title>Pezizomycetes genomes reveal the molecular basis of ectomycorrhizal truffle lifestyle.</title>
        <authorList>
            <person name="Murat C."/>
            <person name="Payen T."/>
            <person name="Noel B."/>
            <person name="Kuo A."/>
            <person name="Morin E."/>
            <person name="Chen J."/>
            <person name="Kohler A."/>
            <person name="Krizsan K."/>
            <person name="Balestrini R."/>
            <person name="Da Silva C."/>
            <person name="Montanini B."/>
            <person name="Hainaut M."/>
            <person name="Levati E."/>
            <person name="Barry K.W."/>
            <person name="Belfiori B."/>
            <person name="Cichocki N."/>
            <person name="Clum A."/>
            <person name="Dockter R.B."/>
            <person name="Fauchery L."/>
            <person name="Guy J."/>
            <person name="Iotti M."/>
            <person name="Le Tacon F."/>
            <person name="Lindquist E.A."/>
            <person name="Lipzen A."/>
            <person name="Malagnac F."/>
            <person name="Mello A."/>
            <person name="Molinier V."/>
            <person name="Miyauchi S."/>
            <person name="Poulain J."/>
            <person name="Riccioni C."/>
            <person name="Rubini A."/>
            <person name="Sitrit Y."/>
            <person name="Splivallo R."/>
            <person name="Traeger S."/>
            <person name="Wang M."/>
            <person name="Zifcakova L."/>
            <person name="Wipf D."/>
            <person name="Zambonelli A."/>
            <person name="Paolocci F."/>
            <person name="Nowrousian M."/>
            <person name="Ottonello S."/>
            <person name="Baldrian P."/>
            <person name="Spatafora J.W."/>
            <person name="Henrissat B."/>
            <person name="Nagy L.G."/>
            <person name="Aury J.M."/>
            <person name="Wincker P."/>
            <person name="Grigoriev I.V."/>
            <person name="Bonfante P."/>
            <person name="Martin F.M."/>
        </authorList>
    </citation>
    <scope>NUCLEOTIDE SEQUENCE [LARGE SCALE GENOMIC DNA]</scope>
    <source>
        <strain evidence="12 13">RN42</strain>
    </source>
</reference>
<dbReference type="GO" id="GO:0005635">
    <property type="term" value="C:nuclear envelope"/>
    <property type="evidence" value="ECO:0007669"/>
    <property type="project" value="TreeGrafter"/>
</dbReference>
<keyword evidence="13" id="KW-1185">Reference proteome</keyword>
<evidence type="ECO:0000256" key="3">
    <source>
        <dbReference type="ARBA" id="ARBA00022553"/>
    </source>
</evidence>
<feature type="region of interest" description="Disordered" evidence="10">
    <location>
        <begin position="1163"/>
        <end position="1182"/>
    </location>
</feature>
<dbReference type="InterPro" id="IPR018494">
    <property type="entry name" value="Oxysterol-bd_CS"/>
</dbReference>
<dbReference type="Gene3D" id="3.30.70.3490">
    <property type="match status" value="1"/>
</dbReference>
<feature type="repeat" description="ANK" evidence="8">
    <location>
        <begin position="139"/>
        <end position="164"/>
    </location>
</feature>